<dbReference type="Proteomes" id="UP000008061">
    <property type="component" value="Segment"/>
</dbReference>
<organism evidence="1 2">
    <name type="scientific">Lactobacillus phage ATCC 8014-B2</name>
    <dbReference type="NCBI Taxonomy" id="1225795"/>
    <lineage>
        <taxon>Viruses</taxon>
        <taxon>Duplodnaviria</taxon>
        <taxon>Heunggongvirae</taxon>
        <taxon>Uroviricota</taxon>
        <taxon>Caudoviricetes</taxon>
        <taxon>Tybeckvirinae</taxon>
        <taxon>Douglaswolinvirus</taxon>
        <taxon>Douglaswolinvirus B2</taxon>
    </lineage>
</organism>
<evidence type="ECO:0000313" key="2">
    <source>
        <dbReference type="Proteomes" id="UP000008061"/>
    </source>
</evidence>
<gene>
    <name evidence="1" type="ORF">8014-B2_0032</name>
</gene>
<proteinExistence type="predicted"/>
<protein>
    <submittedName>
        <fullName evidence="1">Uncharacterized protein</fullName>
    </submittedName>
</protein>
<evidence type="ECO:0000313" key="1">
    <source>
        <dbReference type="EMBL" id="AFU63099.1"/>
    </source>
</evidence>
<dbReference type="EMBL" id="JX486088">
    <property type="protein sequence ID" value="AFU63099.1"/>
    <property type="molecule type" value="Genomic_DNA"/>
</dbReference>
<reference evidence="1 2" key="1">
    <citation type="journal article" date="2012" name="Appl. Environ. Microbiol.">
        <title>Characterization of Two Virulent Phages of Lactobacillus plantarum.</title>
        <authorList>
            <person name="Briggiler Marco M."/>
            <person name="Garneau J.E."/>
            <person name="Tremblay D."/>
            <person name="Quiberoni A."/>
            <person name="Moineau S."/>
        </authorList>
    </citation>
    <scope>NUCLEOTIDE SEQUENCE [LARGE SCALE GENOMIC DNA]</scope>
</reference>
<sequence length="99" mass="11348">MNCLLKSFKRLCTLTRLWTVTKTTVRPAEPQTFQETLDEINRLEKTLISQNQDTFNNLEETNYFDLLETLSVDDDGGGSGSDDKVEPLGYWLENNIADK</sequence>
<keyword evidence="2" id="KW-1185">Reference proteome</keyword>
<name>K4ID44_9CAUD</name>
<accession>K4ID44</accession>